<keyword evidence="1 4" id="KW-0347">Helicase</keyword>
<dbReference type="OrthoDB" id="272985at2759"/>
<feature type="domain" description="DNA helicase Pif1-like DEAD-box helicase" evidence="3">
    <location>
        <begin position="96"/>
        <end position="244"/>
    </location>
</feature>
<evidence type="ECO:0000256" key="2">
    <source>
        <dbReference type="SAM" id="MobiDB-lite"/>
    </source>
</evidence>
<dbReference type="Proteomes" id="UP000478052">
    <property type="component" value="Unassembled WGS sequence"/>
</dbReference>
<keyword evidence="5" id="KW-1185">Reference proteome</keyword>
<dbReference type="GO" id="GO:0043139">
    <property type="term" value="F:5'-3' DNA helicase activity"/>
    <property type="evidence" value="ECO:0007669"/>
    <property type="project" value="UniProtKB-EC"/>
</dbReference>
<dbReference type="GO" id="GO:0000723">
    <property type="term" value="P:telomere maintenance"/>
    <property type="evidence" value="ECO:0007669"/>
    <property type="project" value="InterPro"/>
</dbReference>
<evidence type="ECO:0000256" key="1">
    <source>
        <dbReference type="RuleBase" id="RU363044"/>
    </source>
</evidence>
<keyword evidence="1" id="KW-0067">ATP-binding</keyword>
<keyword evidence="1" id="KW-0234">DNA repair</keyword>
<protein>
    <recommendedName>
        <fullName evidence="1">ATP-dependent DNA helicase</fullName>
        <ecNumber evidence="1">5.6.2.3</ecNumber>
    </recommendedName>
</protein>
<organism evidence="4 5">
    <name type="scientific">Aphis craccivora</name>
    <name type="common">Cowpea aphid</name>
    <dbReference type="NCBI Taxonomy" id="307492"/>
    <lineage>
        <taxon>Eukaryota</taxon>
        <taxon>Metazoa</taxon>
        <taxon>Ecdysozoa</taxon>
        <taxon>Arthropoda</taxon>
        <taxon>Hexapoda</taxon>
        <taxon>Insecta</taxon>
        <taxon>Pterygota</taxon>
        <taxon>Neoptera</taxon>
        <taxon>Paraneoptera</taxon>
        <taxon>Hemiptera</taxon>
        <taxon>Sternorrhyncha</taxon>
        <taxon>Aphidomorpha</taxon>
        <taxon>Aphidoidea</taxon>
        <taxon>Aphididae</taxon>
        <taxon>Aphidini</taxon>
        <taxon>Aphis</taxon>
        <taxon>Aphis</taxon>
    </lineage>
</organism>
<name>A0A6G0YV11_APHCR</name>
<feature type="region of interest" description="Disordered" evidence="2">
    <location>
        <begin position="574"/>
        <end position="595"/>
    </location>
</feature>
<dbReference type="SUPFAM" id="SSF52540">
    <property type="entry name" value="P-loop containing nucleoside triphosphate hydrolases"/>
    <property type="match status" value="1"/>
</dbReference>
<dbReference type="Gene3D" id="3.40.50.300">
    <property type="entry name" value="P-loop containing nucleotide triphosphate hydrolases"/>
    <property type="match status" value="1"/>
</dbReference>
<dbReference type="Pfam" id="PF05970">
    <property type="entry name" value="PIF1"/>
    <property type="match status" value="1"/>
</dbReference>
<reference evidence="4 5" key="1">
    <citation type="submission" date="2019-08" db="EMBL/GenBank/DDBJ databases">
        <title>Whole genome of Aphis craccivora.</title>
        <authorList>
            <person name="Voronova N.V."/>
            <person name="Shulinski R.S."/>
            <person name="Bandarenka Y.V."/>
            <person name="Zhorov D.G."/>
            <person name="Warner D."/>
        </authorList>
    </citation>
    <scope>NUCLEOTIDE SEQUENCE [LARGE SCALE GENOMIC DNA]</scope>
    <source>
        <strain evidence="4">180601</strain>
        <tissue evidence="4">Whole Body</tissue>
    </source>
</reference>
<dbReference type="GO" id="GO:0005524">
    <property type="term" value="F:ATP binding"/>
    <property type="evidence" value="ECO:0007669"/>
    <property type="project" value="UniProtKB-KW"/>
</dbReference>
<accession>A0A6G0YV11</accession>
<dbReference type="GO" id="GO:0006281">
    <property type="term" value="P:DNA repair"/>
    <property type="evidence" value="ECO:0007669"/>
    <property type="project" value="UniProtKB-KW"/>
</dbReference>
<evidence type="ECO:0000313" key="4">
    <source>
        <dbReference type="EMBL" id="KAF0761802.1"/>
    </source>
</evidence>
<keyword evidence="1" id="KW-0547">Nucleotide-binding</keyword>
<dbReference type="InterPro" id="IPR010285">
    <property type="entry name" value="DNA_helicase_pif1-like_DEAD"/>
</dbReference>
<gene>
    <name evidence="4" type="ORF">FWK35_00013434</name>
</gene>
<keyword evidence="1" id="KW-0233">DNA recombination</keyword>
<dbReference type="GO" id="GO:0006310">
    <property type="term" value="P:DNA recombination"/>
    <property type="evidence" value="ECO:0007669"/>
    <property type="project" value="UniProtKB-KW"/>
</dbReference>
<dbReference type="EC" id="5.6.2.3" evidence="1"/>
<dbReference type="GO" id="GO:0016787">
    <property type="term" value="F:hydrolase activity"/>
    <property type="evidence" value="ECO:0007669"/>
    <property type="project" value="UniProtKB-KW"/>
</dbReference>
<dbReference type="EMBL" id="VUJU01002296">
    <property type="protein sequence ID" value="KAF0761802.1"/>
    <property type="molecule type" value="Genomic_DNA"/>
</dbReference>
<dbReference type="InterPro" id="IPR027417">
    <property type="entry name" value="P-loop_NTPase"/>
</dbReference>
<proteinExistence type="inferred from homology"/>
<comment type="caution">
    <text evidence="4">The sequence shown here is derived from an EMBL/GenBank/DDBJ whole genome shotgun (WGS) entry which is preliminary data.</text>
</comment>
<sequence>MRNEALVLIEDTCVPMCGSLLSTLGMSAPNRSTHAAFNLELKREKDYDRNEQAEKVRNNVLLLNAEQKNVYDSLMKVVDDGTGDLKLRLLSHPLALLEGGRTTFSALKLPMNLLTVDKPTCTTTKNSATVKLMRECKIIIWDECTMAHKLALEAVDRTMKDLRGDSRRFGGAMILLSSDFRQKLPVIPKSTAADEINACLKSSFLWRHVKKLKLTTNMRVALQNDPSAAEFSIQLMALGYGQIPIDVLTGLISFLPNFCEFTSSKEELITKVFPSIEVNYKNLDWMSKRAILAARNKDFFTLNFTIQSKIAGELRLYKSVDSTTEKNEAANYPTEFLNSLDMPGTPPHNLQLKKLMNNVIQSTIIKGNFKGEEVLIPRIPIIPTDLLFQFKWIQIPVRLAFAMTINKSQSQSLEVCGINLEFGMLLDNLEWGLVDTGSPTPGLYRAPPPMDVTRTALYCASPLLTSAPVYIALPPPYLCPVYMALLALLSPMYVTRMALVRFPTRSPHQCTSWPWPGRARFGRFSTPSPPVIGADRLCVRHRGGSAVGGGARAGPVTCLGYDISDPMTYTQPICPDDGWEGGGGPAETSTARPGP</sequence>
<keyword evidence="1" id="KW-0378">Hydrolase</keyword>
<comment type="similarity">
    <text evidence="1">Belongs to the helicase family.</text>
</comment>
<comment type="catalytic activity">
    <reaction evidence="1">
        <text>ATP + H2O = ADP + phosphate + H(+)</text>
        <dbReference type="Rhea" id="RHEA:13065"/>
        <dbReference type="ChEBI" id="CHEBI:15377"/>
        <dbReference type="ChEBI" id="CHEBI:15378"/>
        <dbReference type="ChEBI" id="CHEBI:30616"/>
        <dbReference type="ChEBI" id="CHEBI:43474"/>
        <dbReference type="ChEBI" id="CHEBI:456216"/>
        <dbReference type="EC" id="5.6.2.3"/>
    </reaction>
</comment>
<dbReference type="AlphaFoldDB" id="A0A6G0YV11"/>
<evidence type="ECO:0000313" key="5">
    <source>
        <dbReference type="Proteomes" id="UP000478052"/>
    </source>
</evidence>
<dbReference type="PANTHER" id="PTHR10492:SF57">
    <property type="entry name" value="ATP-DEPENDENT DNA HELICASE"/>
    <property type="match status" value="1"/>
</dbReference>
<evidence type="ECO:0000259" key="3">
    <source>
        <dbReference type="Pfam" id="PF05970"/>
    </source>
</evidence>
<keyword evidence="1" id="KW-0227">DNA damage</keyword>
<comment type="cofactor">
    <cofactor evidence="1">
        <name>Mg(2+)</name>
        <dbReference type="ChEBI" id="CHEBI:18420"/>
    </cofactor>
</comment>
<dbReference type="PANTHER" id="PTHR10492">
    <property type="match status" value="1"/>
</dbReference>